<dbReference type="Proteomes" id="UP000887572">
    <property type="component" value="Unplaced"/>
</dbReference>
<evidence type="ECO:0000313" key="3">
    <source>
        <dbReference type="WBParaSite" id="Gr19_v10_g5616.t1"/>
    </source>
</evidence>
<name>A0A914HZW5_GLORO</name>
<feature type="compositionally biased region" description="Low complexity" evidence="1">
    <location>
        <begin position="14"/>
        <end position="28"/>
    </location>
</feature>
<reference evidence="3" key="1">
    <citation type="submission" date="2022-11" db="UniProtKB">
        <authorList>
            <consortium name="WormBaseParasite"/>
        </authorList>
    </citation>
    <scope>IDENTIFICATION</scope>
</reference>
<feature type="region of interest" description="Disordered" evidence="1">
    <location>
        <begin position="1"/>
        <end position="35"/>
    </location>
</feature>
<evidence type="ECO:0000256" key="1">
    <source>
        <dbReference type="SAM" id="MobiDB-lite"/>
    </source>
</evidence>
<evidence type="ECO:0000313" key="2">
    <source>
        <dbReference type="Proteomes" id="UP000887572"/>
    </source>
</evidence>
<keyword evidence="2" id="KW-1185">Reference proteome</keyword>
<dbReference type="WBParaSite" id="Gr19_v10_g5616.t1">
    <property type="protein sequence ID" value="Gr19_v10_g5616.t1"/>
    <property type="gene ID" value="Gr19_v10_g5616"/>
</dbReference>
<accession>A0A914HZW5</accession>
<dbReference type="AlphaFoldDB" id="A0A914HZW5"/>
<proteinExistence type="predicted"/>
<protein>
    <submittedName>
        <fullName evidence="3">Uncharacterized protein</fullName>
    </submittedName>
</protein>
<organism evidence="2 3">
    <name type="scientific">Globodera rostochiensis</name>
    <name type="common">Golden nematode worm</name>
    <name type="synonym">Heterodera rostochiensis</name>
    <dbReference type="NCBI Taxonomy" id="31243"/>
    <lineage>
        <taxon>Eukaryota</taxon>
        <taxon>Metazoa</taxon>
        <taxon>Ecdysozoa</taxon>
        <taxon>Nematoda</taxon>
        <taxon>Chromadorea</taxon>
        <taxon>Rhabditida</taxon>
        <taxon>Tylenchina</taxon>
        <taxon>Tylenchomorpha</taxon>
        <taxon>Tylenchoidea</taxon>
        <taxon>Heteroderidae</taxon>
        <taxon>Heteroderinae</taxon>
        <taxon>Globodera</taxon>
    </lineage>
</organism>
<sequence length="69" mass="7986">MALFATSEIFPSENSQLQQQQQQHNNLLGPIMPPRDMRVDTTDSGLLEIRQKRRGYDTMKRAYVRAPPL</sequence>